<dbReference type="Proteomes" id="UP000049472">
    <property type="component" value="Unassembled WGS sequence"/>
</dbReference>
<proteinExistence type="predicted"/>
<dbReference type="AlphaFoldDB" id="A0A0M6WXS7"/>
<accession>A0A0M6WXS7</accession>
<evidence type="ECO:0000313" key="2">
    <source>
        <dbReference type="Proteomes" id="UP000049472"/>
    </source>
</evidence>
<dbReference type="NCBIfam" id="NF047593">
    <property type="entry name" value="IS66_ISAeme5_TnpA"/>
    <property type="match status" value="1"/>
</dbReference>
<protein>
    <recommendedName>
        <fullName evidence="3">IS66 family insertion sequence element accessory protein TnpB</fullName>
    </recommendedName>
</protein>
<dbReference type="EMBL" id="CVRQ01000069">
    <property type="protein sequence ID" value="CRL42405.1"/>
    <property type="molecule type" value="Genomic_DNA"/>
</dbReference>
<name>A0A0M6WXS7_9FIRM</name>
<evidence type="ECO:0000313" key="1">
    <source>
        <dbReference type="EMBL" id="CRL42405.1"/>
    </source>
</evidence>
<organism evidence="1 2">
    <name type="scientific">Agathobacter rectalis</name>
    <dbReference type="NCBI Taxonomy" id="39491"/>
    <lineage>
        <taxon>Bacteria</taxon>
        <taxon>Bacillati</taxon>
        <taxon>Bacillota</taxon>
        <taxon>Clostridia</taxon>
        <taxon>Lachnospirales</taxon>
        <taxon>Lachnospiraceae</taxon>
        <taxon>Agathobacter</taxon>
    </lineage>
</organism>
<gene>
    <name evidence="1" type="ORF">T1815_01711</name>
</gene>
<evidence type="ECO:0008006" key="3">
    <source>
        <dbReference type="Google" id="ProtNLM"/>
    </source>
</evidence>
<reference evidence="2" key="1">
    <citation type="submission" date="2015-05" db="EMBL/GenBank/DDBJ databases">
        <authorList>
            <consortium name="Pathogen Informatics"/>
        </authorList>
    </citation>
    <scope>NUCLEOTIDE SEQUENCE [LARGE SCALE GENOMIC DNA]</scope>
    <source>
        <strain evidence="2">T1-815</strain>
    </source>
</reference>
<keyword evidence="2" id="KW-1185">Reference proteome</keyword>
<dbReference type="RefSeq" id="WP_055062817.1">
    <property type="nucleotide sequence ID" value="NZ_CVRQ01000069.1"/>
</dbReference>
<sequence>MDLSSLTPDKQVKLQYWLDVIRQCRASGLTNQIWCEQHDIYLKSYYYWLSKIRKLALEELPRKKNGIHMCTDQQSTALTESPAEFAELSLPDRNISRSTPAAILHIGSITVELYEGTSAQMLENILKAVQSC</sequence>